<dbReference type="InterPro" id="IPR050431">
    <property type="entry name" value="Adaptor_comp_med_subunit"/>
</dbReference>
<dbReference type="InterPro" id="IPR028565">
    <property type="entry name" value="MHD"/>
</dbReference>
<comment type="subcellular location">
    <subcellularLocation>
        <location evidence="1">Cytoplasmic vesicle</location>
        <location evidence="1">Clathrin-coated vesicle membrane</location>
        <topology evidence="1">Peripheral membrane protein</topology>
        <orientation evidence="1">Cytoplasmic side</orientation>
    </subcellularLocation>
</comment>
<dbReference type="InterPro" id="IPR018240">
    <property type="entry name" value="Clathrin_mu_CS"/>
</dbReference>
<dbReference type="Pfam" id="PF00928">
    <property type="entry name" value="Adap_comp_sub"/>
    <property type="match status" value="1"/>
</dbReference>
<protein>
    <recommendedName>
        <fullName evidence="7">MHD domain-containing protein</fullName>
    </recommendedName>
</protein>
<evidence type="ECO:0000259" key="7">
    <source>
        <dbReference type="PROSITE" id="PS51072"/>
    </source>
</evidence>
<dbReference type="InterPro" id="IPR057566">
    <property type="entry name" value="TPR_TTI1_N"/>
</dbReference>
<dbReference type="FunFam" id="3.30.450.60:FF:000006">
    <property type="entry name" value="AP-1 complex subunit mu-1 isoform 1"/>
    <property type="match status" value="1"/>
</dbReference>
<dbReference type="InterPro" id="IPR057567">
    <property type="entry name" value="TPR_TTI1_C"/>
</dbReference>
<keyword evidence="6" id="KW-0968">Cytoplasmic vesicle</keyword>
<dbReference type="GO" id="GO:0016192">
    <property type="term" value="P:vesicle-mediated transport"/>
    <property type="evidence" value="ECO:0007669"/>
    <property type="project" value="InterPro"/>
</dbReference>
<dbReference type="PANTHER" id="PTHR10529">
    <property type="entry name" value="AP COMPLEX SUBUNIT MU"/>
    <property type="match status" value="1"/>
</dbReference>
<dbReference type="CDD" id="cd09258">
    <property type="entry name" value="AP-1_Mu1A_Cterm"/>
    <property type="match status" value="1"/>
</dbReference>
<dbReference type="Gene3D" id="3.30.450.60">
    <property type="match status" value="1"/>
</dbReference>
<dbReference type="GO" id="GO:0006886">
    <property type="term" value="P:intracellular protein transport"/>
    <property type="evidence" value="ECO:0007669"/>
    <property type="project" value="InterPro"/>
</dbReference>
<dbReference type="EMBL" id="JAUCMV010000001">
    <property type="protein sequence ID" value="KAK0429473.1"/>
    <property type="molecule type" value="Genomic_DNA"/>
</dbReference>
<comment type="similarity">
    <text evidence="2">Belongs to the adaptor complexes medium subunit family.</text>
</comment>
<evidence type="ECO:0000313" key="8">
    <source>
        <dbReference type="EMBL" id="KAK0429473.1"/>
    </source>
</evidence>
<dbReference type="Pfam" id="PF24173">
    <property type="entry name" value="TPR_TTI1_N"/>
    <property type="match status" value="1"/>
</dbReference>
<dbReference type="InterPro" id="IPR011989">
    <property type="entry name" value="ARM-like"/>
</dbReference>
<dbReference type="Gene3D" id="1.25.10.10">
    <property type="entry name" value="Leucine-rich Repeat Variant"/>
    <property type="match status" value="1"/>
</dbReference>
<dbReference type="GO" id="GO:0030131">
    <property type="term" value="C:clathrin adaptor complex"/>
    <property type="evidence" value="ECO:0007669"/>
    <property type="project" value="InterPro"/>
</dbReference>
<dbReference type="Pfam" id="PF01217">
    <property type="entry name" value="Clat_adaptor_s"/>
    <property type="match status" value="1"/>
</dbReference>
<feature type="domain" description="MHD" evidence="7">
    <location>
        <begin position="1065"/>
        <end position="1320"/>
    </location>
</feature>
<dbReference type="GO" id="GO:0030665">
    <property type="term" value="C:clathrin-coated vesicle membrane"/>
    <property type="evidence" value="ECO:0007669"/>
    <property type="project" value="UniProtKB-SubCell"/>
</dbReference>
<dbReference type="PROSITE" id="PS51072">
    <property type="entry name" value="MHD"/>
    <property type="match status" value="1"/>
</dbReference>
<keyword evidence="5" id="KW-0472">Membrane</keyword>
<sequence length="1322" mass="150488">MWASDSGECHSRRPLENDEWFDILNGTLKAILLEFRTGNSALPLFSKLIKDTNYLLHNEHPNIDMQGLLSLTAISTRLLASQIIQNPVLHASTSYLLRFVSLVFSAAGSTDVTFIYIEGVLEALPNFAKDTTKECLDAIQAVTLYTLSIPKLKIELYRPERKLIVGGVISVLVDVFSNNSTVSSLRTTAGKLICKMCEPHDARSTIAFLLPGICQAAVKVACSLDIKCYTITLVAVKVFIRVVTLVLGSEDIGEHDQKWMDQAVERVTQMIAKIICRLGVASDHRIREAALDSVCEIRDICLKRFATRIDSDYLSLLVNLSVDPYESISSKADSRLTLFREAENDFVIKYLTSRLFQLCSGLPHSVEKSLSGEPRVLERIYAALHALGKEDLERVIRCSSHFVAQFVDGLASVIRIDMNRLKLSSETDETLKMEAIYLYPLKYGITPDHLSNIAKEFMKTECSEIVFDHIVDRISADTYKKDKIGYFLIASCFLRTGRNAVSSYFDGTLKTLRKLVSSVEVDVKDEKIEDLQRQHSDDTCVAAIALTSLGEAIAQIDPQSEEFQIRMLDALYDVLQFCGSTNFVIKEASECALVKLSRNDSSTVSPLLLRFAPFIVHRLDVESRDFLSNRRSPLVLVELLQRCNDPALYEQVRFIVLDLLNVLDRFNQTWTMLILKGLLAFVQAILKWFPDMKPVVNTISCKKPTAGSEVVDSDDEEVDVDFDHIEENEKEEIPKPITSVVEILMRTKHMISSPFLPIRVLVLDILNTALRSVRYFENQLLPMVHQNWQGVVTRLKLPWGDISSEHLTVAAKAMTVVATMCELSGTFVYRKILDEMWPSVARYMEDAKKASRRNDRAFSHTAAFKYQLAVIKSCETFVIRMDLKTEEERKKIVNLLEMMSCSGIFILDLKGNVIMSRNYRGDIEMSNIEKFMPLLMEKEEEGKPSPVLQKDDLSFVYIKHMNIFLVSMSKKNVNVAMMLSFLYKCVEVFISYFKDLEEESVRDNFVVIYELLDEMMDFGYPQTTEDKILQEYITQESHHLEVAPRPPMAVTNAVSWRSEGIKYRKNEVFLDVIESVNMLVNASGTVLRSEIVGSIRMRVVLSGMPELRLGLNDKVLFQTIGRERSRGKAVELEDVKFHQCVRLSRFESERTISFIPPDGEFELMSYRLNTTIKPLIWVEAVVEKYSRSRVEYMVKAKSQFKRQSIANHVEVMIPVPSDVMSPKFKTSVGSVKYVPECNAFVWTIRSFPGGREYLMRAHFDLPSIGSEEVDGKPPISVKFEIPYFTTSGLQVRYLKIIEKTGYQALPWVRYVTQNGDYQLRMQ</sequence>
<evidence type="ECO:0000256" key="3">
    <source>
        <dbReference type="ARBA" id="ARBA00022448"/>
    </source>
</evidence>
<dbReference type="CDD" id="cd14835">
    <property type="entry name" value="AP1_Mu_N"/>
    <property type="match status" value="1"/>
</dbReference>
<dbReference type="InterPro" id="IPR036168">
    <property type="entry name" value="AP2_Mu_C_sf"/>
</dbReference>
<evidence type="ECO:0000256" key="2">
    <source>
        <dbReference type="ARBA" id="ARBA00005324"/>
    </source>
</evidence>
<dbReference type="InterPro" id="IPR001392">
    <property type="entry name" value="Clathrin_mu"/>
</dbReference>
<dbReference type="SUPFAM" id="SSF48371">
    <property type="entry name" value="ARM repeat"/>
    <property type="match status" value="1"/>
</dbReference>
<dbReference type="Gene3D" id="2.60.40.1170">
    <property type="entry name" value="Mu homology domain, subdomain B"/>
    <property type="match status" value="2"/>
</dbReference>
<dbReference type="SUPFAM" id="SSF64356">
    <property type="entry name" value="SNARE-like"/>
    <property type="match status" value="1"/>
</dbReference>
<dbReference type="PRINTS" id="PR00314">
    <property type="entry name" value="CLATHRINADPT"/>
</dbReference>
<evidence type="ECO:0000256" key="4">
    <source>
        <dbReference type="ARBA" id="ARBA00022927"/>
    </source>
</evidence>
<dbReference type="SUPFAM" id="SSF49447">
    <property type="entry name" value="Second domain of Mu2 adaptin subunit (ap50) of ap2 adaptor"/>
    <property type="match status" value="1"/>
</dbReference>
<dbReference type="Proteomes" id="UP001175271">
    <property type="component" value="Unassembled WGS sequence"/>
</dbReference>
<dbReference type="PROSITE" id="PS00991">
    <property type="entry name" value="CLAT_ADAPTOR_M_2"/>
    <property type="match status" value="1"/>
</dbReference>
<keyword evidence="4" id="KW-0653">Protein transport</keyword>
<proteinExistence type="inferred from homology"/>
<evidence type="ECO:0000256" key="1">
    <source>
        <dbReference type="ARBA" id="ARBA00004145"/>
    </source>
</evidence>
<dbReference type="InterPro" id="IPR022775">
    <property type="entry name" value="AP_mu_sigma_su"/>
</dbReference>
<dbReference type="Pfam" id="PF24181">
    <property type="entry name" value="TPR_TTI1_C"/>
    <property type="match status" value="1"/>
</dbReference>
<keyword evidence="3" id="KW-0813">Transport</keyword>
<accession>A0AA39ISA6</accession>
<reference evidence="8" key="1">
    <citation type="submission" date="2023-06" db="EMBL/GenBank/DDBJ databases">
        <title>Genomic analysis of the entomopathogenic nematode Steinernema hermaphroditum.</title>
        <authorList>
            <person name="Schwarz E.M."/>
            <person name="Heppert J.K."/>
            <person name="Baniya A."/>
            <person name="Schwartz H.T."/>
            <person name="Tan C.-H."/>
            <person name="Antoshechkin I."/>
            <person name="Sternberg P.W."/>
            <person name="Goodrich-Blair H."/>
            <person name="Dillman A.R."/>
        </authorList>
    </citation>
    <scope>NUCLEOTIDE SEQUENCE</scope>
    <source>
        <strain evidence="8">PS9179</strain>
        <tissue evidence="8">Whole animal</tissue>
    </source>
</reference>
<keyword evidence="9" id="KW-1185">Reference proteome</keyword>
<dbReference type="InterPro" id="IPR016024">
    <property type="entry name" value="ARM-type_fold"/>
</dbReference>
<evidence type="ECO:0000313" key="9">
    <source>
        <dbReference type="Proteomes" id="UP001175271"/>
    </source>
</evidence>
<evidence type="ECO:0000256" key="6">
    <source>
        <dbReference type="ARBA" id="ARBA00023329"/>
    </source>
</evidence>
<comment type="caution">
    <text evidence="8">The sequence shown here is derived from an EMBL/GenBank/DDBJ whole genome shotgun (WGS) entry which is preliminary data.</text>
</comment>
<dbReference type="PROSITE" id="PS00990">
    <property type="entry name" value="CLAT_ADAPTOR_M_1"/>
    <property type="match status" value="1"/>
</dbReference>
<dbReference type="InterPro" id="IPR011012">
    <property type="entry name" value="Longin-like_dom_sf"/>
</dbReference>
<gene>
    <name evidence="8" type="ORF">QR680_011396</name>
</gene>
<organism evidence="8 9">
    <name type="scientific">Steinernema hermaphroditum</name>
    <dbReference type="NCBI Taxonomy" id="289476"/>
    <lineage>
        <taxon>Eukaryota</taxon>
        <taxon>Metazoa</taxon>
        <taxon>Ecdysozoa</taxon>
        <taxon>Nematoda</taxon>
        <taxon>Chromadorea</taxon>
        <taxon>Rhabditida</taxon>
        <taxon>Tylenchina</taxon>
        <taxon>Panagrolaimomorpha</taxon>
        <taxon>Strongyloidoidea</taxon>
        <taxon>Steinernematidae</taxon>
        <taxon>Steinernema</taxon>
    </lineage>
</organism>
<evidence type="ECO:0000256" key="5">
    <source>
        <dbReference type="ARBA" id="ARBA00023136"/>
    </source>
</evidence>
<name>A0AA39ISA6_9BILA</name>